<comment type="caution">
    <text evidence="1">The sequence shown here is derived from an EMBL/GenBank/DDBJ whole genome shotgun (WGS) entry which is preliminary data.</text>
</comment>
<dbReference type="Proteomes" id="UP000663882">
    <property type="component" value="Unassembled WGS sequence"/>
</dbReference>
<dbReference type="EMBL" id="CAJOAX010002585">
    <property type="protein sequence ID" value="CAF3806461.1"/>
    <property type="molecule type" value="Genomic_DNA"/>
</dbReference>
<proteinExistence type="predicted"/>
<dbReference type="InterPro" id="IPR033557">
    <property type="entry name" value="CIMAP2"/>
</dbReference>
<organism evidence="1 3">
    <name type="scientific">Rotaria sordida</name>
    <dbReference type="NCBI Taxonomy" id="392033"/>
    <lineage>
        <taxon>Eukaryota</taxon>
        <taxon>Metazoa</taxon>
        <taxon>Spiralia</taxon>
        <taxon>Gnathifera</taxon>
        <taxon>Rotifera</taxon>
        <taxon>Eurotatoria</taxon>
        <taxon>Bdelloidea</taxon>
        <taxon>Philodinida</taxon>
        <taxon>Philodinidae</taxon>
        <taxon>Rotaria</taxon>
    </lineage>
</organism>
<dbReference type="EMBL" id="CAJNOO010000583">
    <property type="protein sequence ID" value="CAF0984666.1"/>
    <property type="molecule type" value="Genomic_DNA"/>
</dbReference>
<sequence length="404" mass="45961">MATVDVEKATTPFGFSSRTVRFQTVGLHPELLTGTQFQSSPDVAPGSYDLIQYGDFSDKNIQKHTEGPNWEQSLYTEKLAKLPHPSFKETYEKRKEDERRIGPGTYPINDFLTEADRRPHCVRGMLDQLTPRFPKEILDRAPPPGAYGIPDEKLVENRWQKGSNVPSFDWNQGPRTLPLQGSKIGPGTYNIKNSIDELINKRVSEKGPYQLFTLSRSAPISTGHYSVLDTWDLSPDFPSKDYPESTSLTYELAKNKHGMFSKLNRFQKKPTDRLAIEHPGLEPKNADFPGPGTYAITRPWEKYDYHQKKVPFNSTASRNDNRSFTSASAQHSVGVGRYNLVTPVRDETIADKRKRQKRRSIAFSSTTSRFATLNGELLLNERLKPQNLRPEQRTQLYLKGHISS</sequence>
<dbReference type="PANTHER" id="PTHR34914">
    <property type="entry name" value="LYMPHOCYTE EXPANSION MOLECULE"/>
    <property type="match status" value="1"/>
</dbReference>
<dbReference type="InterPro" id="IPR010736">
    <property type="entry name" value="SHIPPO-rpt"/>
</dbReference>
<dbReference type="Proteomes" id="UP000663823">
    <property type="component" value="Unassembled WGS sequence"/>
</dbReference>
<evidence type="ECO:0000313" key="1">
    <source>
        <dbReference type="EMBL" id="CAF0984666.1"/>
    </source>
</evidence>
<evidence type="ECO:0000313" key="3">
    <source>
        <dbReference type="Proteomes" id="UP000663882"/>
    </source>
</evidence>
<dbReference type="PANTHER" id="PTHR34914:SF1">
    <property type="entry name" value="LYMPHOCYTE EXPANSION MOLECULE"/>
    <property type="match status" value="1"/>
</dbReference>
<protein>
    <submittedName>
        <fullName evidence="1">Uncharacterized protein</fullName>
    </submittedName>
</protein>
<name>A0A814FEF8_9BILA</name>
<gene>
    <name evidence="2" type="ORF">OTI717_LOCUS18578</name>
    <name evidence="1" type="ORF">RFH988_LOCUS13330</name>
</gene>
<reference evidence="1" key="1">
    <citation type="submission" date="2021-02" db="EMBL/GenBank/DDBJ databases">
        <authorList>
            <person name="Nowell W R."/>
        </authorList>
    </citation>
    <scope>NUCLEOTIDE SEQUENCE</scope>
</reference>
<accession>A0A814FEF8</accession>
<dbReference type="AlphaFoldDB" id="A0A814FEF8"/>
<dbReference type="Pfam" id="PF07004">
    <property type="entry name" value="SHIPPO-rpt"/>
    <property type="match status" value="1"/>
</dbReference>
<dbReference type="OrthoDB" id="6275292at2759"/>
<evidence type="ECO:0000313" key="2">
    <source>
        <dbReference type="EMBL" id="CAF3806461.1"/>
    </source>
</evidence>